<protein>
    <submittedName>
        <fullName evidence="1">Uncharacterized protein</fullName>
    </submittedName>
</protein>
<dbReference type="EMBL" id="CAJNRD030001118">
    <property type="protein sequence ID" value="CAG5083571.1"/>
    <property type="molecule type" value="Genomic_DNA"/>
</dbReference>
<evidence type="ECO:0000313" key="1">
    <source>
        <dbReference type="EMBL" id="CAG5083571.1"/>
    </source>
</evidence>
<dbReference type="AlphaFoldDB" id="A0A8J2H9T7"/>
<gene>
    <name evidence="1" type="ORF">HICCMSTLAB_LOCUS3875</name>
</gene>
<organism evidence="1 2">
    <name type="scientific">Cotesia congregata</name>
    <name type="common">Parasitoid wasp</name>
    <name type="synonym">Apanteles congregatus</name>
    <dbReference type="NCBI Taxonomy" id="51543"/>
    <lineage>
        <taxon>Eukaryota</taxon>
        <taxon>Metazoa</taxon>
        <taxon>Ecdysozoa</taxon>
        <taxon>Arthropoda</taxon>
        <taxon>Hexapoda</taxon>
        <taxon>Insecta</taxon>
        <taxon>Pterygota</taxon>
        <taxon>Neoptera</taxon>
        <taxon>Endopterygota</taxon>
        <taxon>Hymenoptera</taxon>
        <taxon>Apocrita</taxon>
        <taxon>Ichneumonoidea</taxon>
        <taxon>Braconidae</taxon>
        <taxon>Microgastrinae</taxon>
        <taxon>Cotesia</taxon>
    </lineage>
</organism>
<name>A0A8J2H9T7_COTCN</name>
<proteinExistence type="predicted"/>
<evidence type="ECO:0000313" key="2">
    <source>
        <dbReference type="Proteomes" id="UP000786811"/>
    </source>
</evidence>
<comment type="caution">
    <text evidence="1">The sequence shown here is derived from an EMBL/GenBank/DDBJ whole genome shotgun (WGS) entry which is preliminary data.</text>
</comment>
<accession>A0A8J2H9T7</accession>
<sequence>MSRKIIARLLTSVSCSFRASPVDVPVCINLNLKFEIIFGQEVADYVGNLRHKINDLHCGIADVKRSIKYIILTLNQSNHKHELGEDQIFRKGHIYFYYYYDCQILLIKIQNNYKHINIRKNIFNLIEQFSSLTSFFQAIFNHSCVQRKLGRHFIIKLIFISILDPQRQFVIRSVQYIKQGKSSHYSTSILHKFNFFITFNSEFS</sequence>
<reference evidence="1" key="1">
    <citation type="submission" date="2021-04" db="EMBL/GenBank/DDBJ databases">
        <authorList>
            <person name="Chebbi M.A.C M."/>
        </authorList>
    </citation>
    <scope>NUCLEOTIDE SEQUENCE</scope>
</reference>
<keyword evidence="2" id="KW-1185">Reference proteome</keyword>
<dbReference type="Proteomes" id="UP000786811">
    <property type="component" value="Unassembled WGS sequence"/>
</dbReference>